<accession>A0ABP6K0W8</accession>
<name>A0ABP6K0W8_9ACTN</name>
<keyword evidence="4" id="KW-1185">Reference proteome</keyword>
<feature type="transmembrane region" description="Helical" evidence="2">
    <location>
        <begin position="107"/>
        <end position="125"/>
    </location>
</feature>
<reference evidence="4" key="1">
    <citation type="journal article" date="2019" name="Int. J. Syst. Evol. Microbiol.">
        <title>The Global Catalogue of Microorganisms (GCM) 10K type strain sequencing project: providing services to taxonomists for standard genome sequencing and annotation.</title>
        <authorList>
            <consortium name="The Broad Institute Genomics Platform"/>
            <consortium name="The Broad Institute Genome Sequencing Center for Infectious Disease"/>
            <person name="Wu L."/>
            <person name="Ma J."/>
        </authorList>
    </citation>
    <scope>NUCLEOTIDE SEQUENCE [LARGE SCALE GENOMIC DNA]</scope>
    <source>
        <strain evidence="4">JCM 9088</strain>
    </source>
</reference>
<organism evidence="3 4">
    <name type="scientific">Streptomyces enissocaesilis</name>
    <dbReference type="NCBI Taxonomy" id="332589"/>
    <lineage>
        <taxon>Bacteria</taxon>
        <taxon>Bacillati</taxon>
        <taxon>Actinomycetota</taxon>
        <taxon>Actinomycetes</taxon>
        <taxon>Kitasatosporales</taxon>
        <taxon>Streptomycetaceae</taxon>
        <taxon>Streptomyces</taxon>
        <taxon>Streptomyces rochei group</taxon>
    </lineage>
</organism>
<feature type="region of interest" description="Disordered" evidence="1">
    <location>
        <begin position="1"/>
        <end position="28"/>
    </location>
</feature>
<dbReference type="Proteomes" id="UP001500403">
    <property type="component" value="Unassembled WGS sequence"/>
</dbReference>
<evidence type="ECO:0000313" key="3">
    <source>
        <dbReference type="EMBL" id="GAA2956479.1"/>
    </source>
</evidence>
<evidence type="ECO:0000256" key="2">
    <source>
        <dbReference type="SAM" id="Phobius"/>
    </source>
</evidence>
<gene>
    <name evidence="3" type="ORF">GCM10010446_46990</name>
</gene>
<keyword evidence="2" id="KW-0812">Transmembrane</keyword>
<evidence type="ECO:0000313" key="4">
    <source>
        <dbReference type="Proteomes" id="UP001500403"/>
    </source>
</evidence>
<comment type="caution">
    <text evidence="3">The sequence shown here is derived from an EMBL/GenBank/DDBJ whole genome shotgun (WGS) entry which is preliminary data.</text>
</comment>
<proteinExistence type="predicted"/>
<evidence type="ECO:0008006" key="5">
    <source>
        <dbReference type="Google" id="ProtNLM"/>
    </source>
</evidence>
<protein>
    <recommendedName>
        <fullName evidence="5">Integral membrane protein</fullName>
    </recommendedName>
</protein>
<sequence length="135" mass="13525">MGAGRRIRRPAPDTATAERQVPDMDRTRPATAARAPALLYVGLVAAAGPAHGIAGAPRDHLAELYFAAFPGSVPVTAFVLLPLGALFGAGDPAAGGAANPFGPMVHLAGGALVNVLLVCAVVTVVRKAVSARRAG</sequence>
<evidence type="ECO:0000256" key="1">
    <source>
        <dbReference type="SAM" id="MobiDB-lite"/>
    </source>
</evidence>
<dbReference type="EMBL" id="BAAAUD010000047">
    <property type="protein sequence ID" value="GAA2956479.1"/>
    <property type="molecule type" value="Genomic_DNA"/>
</dbReference>
<keyword evidence="2" id="KW-0472">Membrane</keyword>
<keyword evidence="2" id="KW-1133">Transmembrane helix</keyword>
<feature type="transmembrane region" description="Helical" evidence="2">
    <location>
        <begin position="64"/>
        <end position="87"/>
    </location>
</feature>